<dbReference type="SMART" id="SM00382">
    <property type="entry name" value="AAA"/>
    <property type="match status" value="2"/>
</dbReference>
<dbReference type="PANTHER" id="PTHR43553:SF24">
    <property type="entry name" value="ENERGY-COUPLING FACTOR TRANSPORTER ATP-BINDING PROTEIN ECFA1"/>
    <property type="match status" value="1"/>
</dbReference>
<dbReference type="InterPro" id="IPR027417">
    <property type="entry name" value="P-loop_NTPase"/>
</dbReference>
<dbReference type="GO" id="GO:0016887">
    <property type="term" value="F:ATP hydrolysis activity"/>
    <property type="evidence" value="ECO:0007669"/>
    <property type="project" value="InterPro"/>
</dbReference>
<dbReference type="CDD" id="cd03225">
    <property type="entry name" value="ABC_cobalt_CbiO_domain1"/>
    <property type="match status" value="1"/>
</dbReference>
<sequence length="531" mass="56926">MLENVTFRYPGAPEPALRDASWTVPGGAFVLVAGRSASGKSTLLRCLNGLVPHFSGGTFGGTSVVAGTDTRFASPRDLSVHVGFVFQDPEAQLVTSRVADEIAFGLEHHGVARTTMRKRVEETLDLLGIAHLRDRRPQHLSGGERQRVAIAAALAMHPRLLVLDEPTSQLDPLAAEDVLAALTRLNEDLGLTVVVAEHRLERLLARADRVLTLAGADGVWREGTPRQIAAVLDPVALPPVTQVGRRIGHDPLPLTVKEGRALAVAVSLPDAPRRAPVPATGDIAIAAKGVTVRRSERVVLQDVSLDIHFGEFVALIGRNGGGKTTLLRALMGLEGVSRGKVTVGGVDAHLGDRDAIGRQIGYLPQQAGSLFFKERLIDELRFTIRARKGIDDTASMIQRFDLGDLVDRHPLDLSGGERERAALAAAMAGGPRILLLDEPTRGMDAWSKAGLGQLLRELQEEGVAIVMATHDMELVARVASRVVMLGDREIIGDGTPNEVLPGSLTFTTQINKIFGGRWLTVDEVAPDRARG</sequence>
<dbReference type="Pfam" id="PF00005">
    <property type="entry name" value="ABC_tran"/>
    <property type="match status" value="2"/>
</dbReference>
<feature type="domain" description="ABC transporter" evidence="5">
    <location>
        <begin position="285"/>
        <end position="512"/>
    </location>
</feature>
<dbReference type="InterPro" id="IPR050095">
    <property type="entry name" value="ECF_ABC_transporter_ATP-bd"/>
</dbReference>
<dbReference type="InterPro" id="IPR015856">
    <property type="entry name" value="ABC_transpr_CbiO/EcfA_su"/>
</dbReference>
<dbReference type="PROSITE" id="PS00211">
    <property type="entry name" value="ABC_TRANSPORTER_1"/>
    <property type="match status" value="1"/>
</dbReference>
<dbReference type="SUPFAM" id="SSF52540">
    <property type="entry name" value="P-loop containing nucleoside triphosphate hydrolases"/>
    <property type="match status" value="2"/>
</dbReference>
<dbReference type="GO" id="GO:0042626">
    <property type="term" value="F:ATPase-coupled transmembrane transporter activity"/>
    <property type="evidence" value="ECO:0007669"/>
    <property type="project" value="TreeGrafter"/>
</dbReference>
<evidence type="ECO:0000313" key="6">
    <source>
        <dbReference type="EMBL" id="CAA9542902.1"/>
    </source>
</evidence>
<comment type="similarity">
    <text evidence="1">Belongs to the ABC transporter superfamily.</text>
</comment>
<dbReference type="InterPro" id="IPR003593">
    <property type="entry name" value="AAA+_ATPase"/>
</dbReference>
<evidence type="ECO:0000256" key="1">
    <source>
        <dbReference type="ARBA" id="ARBA00005417"/>
    </source>
</evidence>
<evidence type="ECO:0000256" key="3">
    <source>
        <dbReference type="ARBA" id="ARBA00022741"/>
    </source>
</evidence>
<evidence type="ECO:0000256" key="2">
    <source>
        <dbReference type="ARBA" id="ARBA00022448"/>
    </source>
</evidence>
<keyword evidence="4" id="KW-0067">ATP-binding</keyword>
<dbReference type="PANTHER" id="PTHR43553">
    <property type="entry name" value="HEAVY METAL TRANSPORTER"/>
    <property type="match status" value="1"/>
</dbReference>
<feature type="domain" description="ABC transporter" evidence="5">
    <location>
        <begin position="2"/>
        <end position="240"/>
    </location>
</feature>
<protein>
    <submittedName>
        <fullName evidence="6">Duplicated ATPase component CbrU of energizing module of predicted cobalamin ECF transporter</fullName>
    </submittedName>
</protein>
<evidence type="ECO:0000256" key="4">
    <source>
        <dbReference type="ARBA" id="ARBA00022840"/>
    </source>
</evidence>
<dbReference type="GO" id="GO:0005524">
    <property type="term" value="F:ATP binding"/>
    <property type="evidence" value="ECO:0007669"/>
    <property type="project" value="UniProtKB-KW"/>
</dbReference>
<keyword evidence="3" id="KW-0547">Nucleotide-binding</keyword>
<dbReference type="InterPro" id="IPR017871">
    <property type="entry name" value="ABC_transporter-like_CS"/>
</dbReference>
<evidence type="ECO:0000259" key="5">
    <source>
        <dbReference type="PROSITE" id="PS50893"/>
    </source>
</evidence>
<gene>
    <name evidence="6" type="ORF">AVDCRST_MAG87-231</name>
</gene>
<name>A0A6J4UB18_9BACT</name>
<dbReference type="EMBL" id="CADCWJ010000062">
    <property type="protein sequence ID" value="CAA9542902.1"/>
    <property type="molecule type" value="Genomic_DNA"/>
</dbReference>
<dbReference type="PROSITE" id="PS50893">
    <property type="entry name" value="ABC_TRANSPORTER_2"/>
    <property type="match status" value="2"/>
</dbReference>
<dbReference type="GO" id="GO:0043190">
    <property type="term" value="C:ATP-binding cassette (ABC) transporter complex"/>
    <property type="evidence" value="ECO:0007669"/>
    <property type="project" value="TreeGrafter"/>
</dbReference>
<proteinExistence type="inferred from homology"/>
<accession>A0A6J4UB18</accession>
<dbReference type="InterPro" id="IPR003439">
    <property type="entry name" value="ABC_transporter-like_ATP-bd"/>
</dbReference>
<reference evidence="6" key="1">
    <citation type="submission" date="2020-02" db="EMBL/GenBank/DDBJ databases">
        <authorList>
            <person name="Meier V. D."/>
        </authorList>
    </citation>
    <scope>NUCLEOTIDE SEQUENCE</scope>
    <source>
        <strain evidence="6">AVDCRST_MAG87</strain>
    </source>
</reference>
<keyword evidence="2" id="KW-0813">Transport</keyword>
<dbReference type="AlphaFoldDB" id="A0A6J4UB18"/>
<dbReference type="Gene3D" id="3.40.50.300">
    <property type="entry name" value="P-loop containing nucleotide triphosphate hydrolases"/>
    <property type="match status" value="2"/>
</dbReference>
<organism evidence="6">
    <name type="scientific">uncultured Thermomicrobiales bacterium</name>
    <dbReference type="NCBI Taxonomy" id="1645740"/>
    <lineage>
        <taxon>Bacteria</taxon>
        <taxon>Pseudomonadati</taxon>
        <taxon>Thermomicrobiota</taxon>
        <taxon>Thermomicrobia</taxon>
        <taxon>Thermomicrobiales</taxon>
        <taxon>environmental samples</taxon>
    </lineage>
</organism>